<dbReference type="SMART" id="SM00044">
    <property type="entry name" value="CYCc"/>
    <property type="match status" value="1"/>
</dbReference>
<evidence type="ECO:0000313" key="3">
    <source>
        <dbReference type="Proteomes" id="UP000295678"/>
    </source>
</evidence>
<keyword evidence="3" id="KW-1185">Reference proteome</keyword>
<dbReference type="PANTHER" id="PTHR43081">
    <property type="entry name" value="ADENYLATE CYCLASE, TERMINAL-DIFFERENTIATION SPECIFIC-RELATED"/>
    <property type="match status" value="1"/>
</dbReference>
<dbReference type="GO" id="GO:0006171">
    <property type="term" value="P:cAMP biosynthetic process"/>
    <property type="evidence" value="ECO:0007669"/>
    <property type="project" value="TreeGrafter"/>
</dbReference>
<dbReference type="CDD" id="cd07302">
    <property type="entry name" value="CHD"/>
    <property type="match status" value="1"/>
</dbReference>
<accession>A0A4R3M8D5</accession>
<dbReference type="PANTHER" id="PTHR43081:SF11">
    <property type="entry name" value="BLR2264 PROTEIN"/>
    <property type="match status" value="1"/>
</dbReference>
<sequence>MTTGTRVRDLRDWILEEGHSSPDLGSFIGRLGERLVADGVPVYRLTTGIPILHPLIRAETALWIEGQGVSWRQFPQSLVNDRIFTNSPLYHVYTSGRTVRVAVSPTPEPGEFGILADLRADGATDYVAFPLRYSDGSFKSLTMATRRAGGFSADDIALFESILHPVAIVFEVHSQRRSALTLLGTYLGRSTAPRVLAGDIRRGDGEQIEAVIWFSDLRGFTDLSGEFTPRELVDVLDFYFETMTDAVEERGGEVLKFIGDAVLAIFPYANEQEARQAAANALDAAQAAVLNLQDIHDRDCAACASRLSVGISLHVGAVFYGNVGGRERLDFTVVGEAVNIGSRINGLTRDLDVPVLASEDFVEYAPAVFEEMGIYTLRGVRRPQRVFRPAATVPLMAGPMLQNVSSRP</sequence>
<feature type="domain" description="Guanylate cyclase" evidence="1">
    <location>
        <begin position="211"/>
        <end position="345"/>
    </location>
</feature>
<dbReference type="InterPro" id="IPR029787">
    <property type="entry name" value="Nucleotide_cyclase"/>
</dbReference>
<dbReference type="Pfam" id="PF00211">
    <property type="entry name" value="Guanylate_cyc"/>
    <property type="match status" value="1"/>
</dbReference>
<dbReference type="PROSITE" id="PS50125">
    <property type="entry name" value="GUANYLATE_CYCLASE_2"/>
    <property type="match status" value="1"/>
</dbReference>
<gene>
    <name evidence="2" type="ORF">EDC22_107210</name>
</gene>
<organism evidence="2 3">
    <name type="scientific">Tepidamorphus gemmatus</name>
    <dbReference type="NCBI Taxonomy" id="747076"/>
    <lineage>
        <taxon>Bacteria</taxon>
        <taxon>Pseudomonadati</taxon>
        <taxon>Pseudomonadota</taxon>
        <taxon>Alphaproteobacteria</taxon>
        <taxon>Hyphomicrobiales</taxon>
        <taxon>Tepidamorphaceae</taxon>
        <taxon>Tepidamorphus</taxon>
    </lineage>
</organism>
<comment type="caution">
    <text evidence="2">The sequence shown here is derived from an EMBL/GenBank/DDBJ whole genome shotgun (WGS) entry which is preliminary data.</text>
</comment>
<dbReference type="Gene3D" id="3.30.450.40">
    <property type="match status" value="1"/>
</dbReference>
<evidence type="ECO:0000259" key="1">
    <source>
        <dbReference type="PROSITE" id="PS50125"/>
    </source>
</evidence>
<dbReference type="OrthoDB" id="9789782at2"/>
<dbReference type="SUPFAM" id="SSF55073">
    <property type="entry name" value="Nucleotide cyclase"/>
    <property type="match status" value="1"/>
</dbReference>
<proteinExistence type="predicted"/>
<dbReference type="RefSeq" id="WP_132807066.1">
    <property type="nucleotide sequence ID" value="NZ_SMAK01000007.1"/>
</dbReference>
<dbReference type="GO" id="GO:0035556">
    <property type="term" value="P:intracellular signal transduction"/>
    <property type="evidence" value="ECO:0007669"/>
    <property type="project" value="InterPro"/>
</dbReference>
<protein>
    <submittedName>
        <fullName evidence="2">Adenylate cyclase</fullName>
    </submittedName>
</protein>
<dbReference type="InterPro" id="IPR001054">
    <property type="entry name" value="A/G_cyclase"/>
</dbReference>
<dbReference type="GO" id="GO:0004016">
    <property type="term" value="F:adenylate cyclase activity"/>
    <property type="evidence" value="ECO:0007669"/>
    <property type="project" value="UniProtKB-ARBA"/>
</dbReference>
<dbReference type="Gene3D" id="3.30.70.1230">
    <property type="entry name" value="Nucleotide cyclase"/>
    <property type="match status" value="1"/>
</dbReference>
<reference evidence="2 3" key="1">
    <citation type="submission" date="2019-03" db="EMBL/GenBank/DDBJ databases">
        <title>Genomic Encyclopedia of Type Strains, Phase IV (KMG-IV): sequencing the most valuable type-strain genomes for metagenomic binning, comparative biology and taxonomic classification.</title>
        <authorList>
            <person name="Goeker M."/>
        </authorList>
    </citation>
    <scope>NUCLEOTIDE SEQUENCE [LARGE SCALE GENOMIC DNA]</scope>
    <source>
        <strain evidence="2 3">DSM 19345</strain>
    </source>
</reference>
<dbReference type="Proteomes" id="UP000295678">
    <property type="component" value="Unassembled WGS sequence"/>
</dbReference>
<dbReference type="InterPro" id="IPR029016">
    <property type="entry name" value="GAF-like_dom_sf"/>
</dbReference>
<dbReference type="InterPro" id="IPR050697">
    <property type="entry name" value="Adenylyl/Guanylyl_Cyclase_3/4"/>
</dbReference>
<name>A0A4R3M8D5_9HYPH</name>
<evidence type="ECO:0000313" key="2">
    <source>
        <dbReference type="EMBL" id="TCT09362.1"/>
    </source>
</evidence>
<dbReference type="EMBL" id="SMAK01000007">
    <property type="protein sequence ID" value="TCT09362.1"/>
    <property type="molecule type" value="Genomic_DNA"/>
</dbReference>
<dbReference type="AlphaFoldDB" id="A0A4R3M8D5"/>